<dbReference type="RefSeq" id="WP_072747298.1">
    <property type="nucleotide sequence ID" value="NZ_FOHL01000005.1"/>
</dbReference>
<dbReference type="Gene3D" id="3.40.190.290">
    <property type="match status" value="1"/>
</dbReference>
<dbReference type="FunFam" id="1.10.10.10:FF:000001">
    <property type="entry name" value="LysR family transcriptional regulator"/>
    <property type="match status" value="1"/>
</dbReference>
<gene>
    <name evidence="6" type="ORF">SAMN05216200_10589</name>
</gene>
<keyword evidence="2" id="KW-0805">Transcription regulation</keyword>
<dbReference type="Pfam" id="PF00126">
    <property type="entry name" value="HTH_1"/>
    <property type="match status" value="1"/>
</dbReference>
<dbReference type="SUPFAM" id="SSF53850">
    <property type="entry name" value="Periplasmic binding protein-like II"/>
    <property type="match status" value="1"/>
</dbReference>
<dbReference type="PANTHER" id="PTHR30419">
    <property type="entry name" value="HTH-TYPE TRANSCRIPTIONAL REGULATOR YBHD"/>
    <property type="match status" value="1"/>
</dbReference>
<dbReference type="GO" id="GO:0005829">
    <property type="term" value="C:cytosol"/>
    <property type="evidence" value="ECO:0007669"/>
    <property type="project" value="TreeGrafter"/>
</dbReference>
<name>A0A1M7T9B0_9RHOB</name>
<dbReference type="GO" id="GO:0003700">
    <property type="term" value="F:DNA-binding transcription factor activity"/>
    <property type="evidence" value="ECO:0007669"/>
    <property type="project" value="InterPro"/>
</dbReference>
<evidence type="ECO:0000313" key="7">
    <source>
        <dbReference type="Proteomes" id="UP000184066"/>
    </source>
</evidence>
<dbReference type="EMBL" id="FRDL01000005">
    <property type="protein sequence ID" value="SHN67278.1"/>
    <property type="molecule type" value="Genomic_DNA"/>
</dbReference>
<dbReference type="PANTHER" id="PTHR30419:SF24">
    <property type="entry name" value="HTH-TYPE TRANSCRIPTIONAL REGULATOR CZCR"/>
    <property type="match status" value="1"/>
</dbReference>
<dbReference type="STRING" id="1189325.SAMN04488119_10590"/>
<evidence type="ECO:0000256" key="2">
    <source>
        <dbReference type="ARBA" id="ARBA00023015"/>
    </source>
</evidence>
<protein>
    <submittedName>
        <fullName evidence="6">DNA-binding transcriptional regulator, LysR family</fullName>
    </submittedName>
</protein>
<dbReference type="AlphaFoldDB" id="A0A1M7T9B0"/>
<dbReference type="OrthoDB" id="9815174at2"/>
<sequence length="307" mass="32449">MTFGQLEIFAALADAGGFTAAAARLGISQSAVSHAIRALEADLGVPLVNRAKARPEPTEIGALLLTRARAVLGLAETMRQEAAAYRGVRLGSLRIGSFGPTATLHLLPNLLAAFRADWPGVEVLVEEGDDETVLRWLEERRVDVAFAVLPDERFDAHPLIEDQFVALLPQDDPLAAQPAVTLRELCARRFIMTEAGSQGVIGRLFSEAGLRPKIHARTAQVLSTLAMVSRGEGAAVVAELAMPPVAGFEGFAVKPLDPPRRRSVGLALLPGAPASPAAQAFVRTAAQLRRGGGLLTWRGVLAGGRVA</sequence>
<evidence type="ECO:0000256" key="4">
    <source>
        <dbReference type="ARBA" id="ARBA00023163"/>
    </source>
</evidence>
<dbReference type="GO" id="GO:0003677">
    <property type="term" value="F:DNA binding"/>
    <property type="evidence" value="ECO:0007669"/>
    <property type="project" value="UniProtKB-KW"/>
</dbReference>
<dbReference type="PRINTS" id="PR00039">
    <property type="entry name" value="HTHLYSR"/>
</dbReference>
<dbReference type="PROSITE" id="PS50931">
    <property type="entry name" value="HTH_LYSR"/>
    <property type="match status" value="1"/>
</dbReference>
<keyword evidence="3 6" id="KW-0238">DNA-binding</keyword>
<keyword evidence="4" id="KW-0804">Transcription</keyword>
<dbReference type="InterPro" id="IPR005119">
    <property type="entry name" value="LysR_subst-bd"/>
</dbReference>
<comment type="similarity">
    <text evidence="1">Belongs to the LysR transcriptional regulatory family.</text>
</comment>
<evidence type="ECO:0000313" key="6">
    <source>
        <dbReference type="EMBL" id="SHN67278.1"/>
    </source>
</evidence>
<proteinExistence type="inferred from homology"/>
<dbReference type="CDD" id="cd05466">
    <property type="entry name" value="PBP2_LTTR_substrate"/>
    <property type="match status" value="1"/>
</dbReference>
<dbReference type="Gene3D" id="1.10.10.10">
    <property type="entry name" value="Winged helix-like DNA-binding domain superfamily/Winged helix DNA-binding domain"/>
    <property type="match status" value="1"/>
</dbReference>
<evidence type="ECO:0000259" key="5">
    <source>
        <dbReference type="PROSITE" id="PS50931"/>
    </source>
</evidence>
<accession>A0A1M7T9B0</accession>
<feature type="domain" description="HTH lysR-type" evidence="5">
    <location>
        <begin position="1"/>
        <end position="58"/>
    </location>
</feature>
<dbReference type="InterPro" id="IPR050950">
    <property type="entry name" value="HTH-type_LysR_regulators"/>
</dbReference>
<dbReference type="InterPro" id="IPR036388">
    <property type="entry name" value="WH-like_DNA-bd_sf"/>
</dbReference>
<dbReference type="Proteomes" id="UP000184066">
    <property type="component" value="Unassembled WGS sequence"/>
</dbReference>
<dbReference type="Pfam" id="PF03466">
    <property type="entry name" value="LysR_substrate"/>
    <property type="match status" value="1"/>
</dbReference>
<organism evidence="6 7">
    <name type="scientific">Oceanicella actignis</name>
    <dbReference type="NCBI Taxonomy" id="1189325"/>
    <lineage>
        <taxon>Bacteria</taxon>
        <taxon>Pseudomonadati</taxon>
        <taxon>Pseudomonadota</taxon>
        <taxon>Alphaproteobacteria</taxon>
        <taxon>Rhodobacterales</taxon>
        <taxon>Paracoccaceae</taxon>
        <taxon>Oceanicella</taxon>
    </lineage>
</organism>
<evidence type="ECO:0000256" key="1">
    <source>
        <dbReference type="ARBA" id="ARBA00009437"/>
    </source>
</evidence>
<dbReference type="InterPro" id="IPR036390">
    <property type="entry name" value="WH_DNA-bd_sf"/>
</dbReference>
<keyword evidence="7" id="KW-1185">Reference proteome</keyword>
<evidence type="ECO:0000256" key="3">
    <source>
        <dbReference type="ARBA" id="ARBA00023125"/>
    </source>
</evidence>
<dbReference type="InterPro" id="IPR000847">
    <property type="entry name" value="LysR_HTH_N"/>
</dbReference>
<dbReference type="SUPFAM" id="SSF46785">
    <property type="entry name" value="Winged helix' DNA-binding domain"/>
    <property type="match status" value="1"/>
</dbReference>
<reference evidence="6 7" key="1">
    <citation type="submission" date="2016-12" db="EMBL/GenBank/DDBJ databases">
        <authorList>
            <person name="Song W.-J."/>
            <person name="Kurnit D.M."/>
        </authorList>
    </citation>
    <scope>NUCLEOTIDE SEQUENCE [LARGE SCALE GENOMIC DNA]</scope>
    <source>
        <strain evidence="6 7">CGMCC 1.10808</strain>
    </source>
</reference>